<evidence type="ECO:0000256" key="2">
    <source>
        <dbReference type="ARBA" id="ARBA00022692"/>
    </source>
</evidence>
<evidence type="ECO:0000256" key="1">
    <source>
        <dbReference type="ARBA" id="ARBA00004141"/>
    </source>
</evidence>
<keyword evidence="7" id="KW-1185">Reference proteome</keyword>
<comment type="subcellular location">
    <subcellularLocation>
        <location evidence="5">Cell membrane</location>
        <topology evidence="5">Multi-pass membrane protein</topology>
    </subcellularLocation>
    <subcellularLocation>
        <location evidence="1">Membrane</location>
        <topology evidence="1">Multi-pass membrane protein</topology>
    </subcellularLocation>
</comment>
<evidence type="ECO:0000313" key="6">
    <source>
        <dbReference type="EMBL" id="AIK97256.1"/>
    </source>
</evidence>
<dbReference type="EMBL" id="CP008941">
    <property type="protein sequence ID" value="AIK97256.1"/>
    <property type="molecule type" value="Genomic_DNA"/>
</dbReference>
<feature type="transmembrane region" description="Helical" evidence="5">
    <location>
        <begin position="214"/>
        <end position="236"/>
    </location>
</feature>
<feature type="transmembrane region" description="Helical" evidence="5">
    <location>
        <begin position="176"/>
        <end position="208"/>
    </location>
</feature>
<dbReference type="PANTHER" id="PTHR43701:SF12">
    <property type="entry name" value="MEMBRANE TRANSPORTER PROTEIN YTNM-RELATED"/>
    <property type="match status" value="1"/>
</dbReference>
<dbReference type="eggNOG" id="COG0730">
    <property type="taxonomic scope" value="Bacteria"/>
</dbReference>
<accession>A0A077AXD3</accession>
<keyword evidence="4 5" id="KW-0472">Membrane</keyword>
<dbReference type="InterPro" id="IPR051598">
    <property type="entry name" value="TSUP/Inactive_protease-like"/>
</dbReference>
<proteinExistence type="inferred from homology"/>
<keyword evidence="3 5" id="KW-1133">Transmembrane helix</keyword>
<dbReference type="Pfam" id="PF01925">
    <property type="entry name" value="TauE"/>
    <property type="match status" value="1"/>
</dbReference>
<feature type="transmembrane region" description="Helical" evidence="5">
    <location>
        <begin position="53"/>
        <end position="74"/>
    </location>
</feature>
<dbReference type="PANTHER" id="PTHR43701">
    <property type="entry name" value="MEMBRANE TRANSPORTER PROTEIN MJ0441-RELATED"/>
    <property type="match status" value="1"/>
</dbReference>
<sequence length="361" mass="39231">MDHDLLLPVADIIVNPYFIILIGFIGGLLTGLLGVGGGLFITPTLITLGVPPLVAVASQVNSMIGMTLTGYLAYKKNNDVDYQLGRSIISGGLMGAVMGVCFLEWLGNSEVSKQLITFSYVCILSVMMFLLFRQSRKNLAQRHHPNQDRKSSSPAWIVKAPFVQYFPRSRLTASRLILFLAGLINGWLIAVLGVGNGIFMMPVLIYFMGRTSPVTYGTTLLSSVIITIISTFAHALNGDSIDLLLVGLLLMGGLGGSHLGVTFSYRIPRIYLGFAGSAIMALILIQIALKYFHPNLFMTISASIPPAADSKFYRWLKEFASYSPLLYALAGLSLSIALSYAFQALKSAKIFLNAKASDKIR</sequence>
<keyword evidence="2 5" id="KW-0812">Transmembrane</keyword>
<keyword evidence="5" id="KW-1003">Cell membrane</keyword>
<feature type="transmembrane region" description="Helical" evidence="5">
    <location>
        <begin position="112"/>
        <end position="132"/>
    </location>
</feature>
<feature type="transmembrane region" description="Helical" evidence="5">
    <location>
        <begin position="243"/>
        <end position="264"/>
    </location>
</feature>
<gene>
    <name evidence="6" type="ORF">ID47_11720</name>
</gene>
<feature type="transmembrane region" description="Helical" evidence="5">
    <location>
        <begin position="319"/>
        <end position="342"/>
    </location>
</feature>
<dbReference type="Proteomes" id="UP000028926">
    <property type="component" value="Chromosome"/>
</dbReference>
<dbReference type="OrthoDB" id="9779078at2"/>
<dbReference type="RefSeq" id="WP_038466608.1">
    <property type="nucleotide sequence ID" value="NZ_CP008941.1"/>
</dbReference>
<dbReference type="AlphaFoldDB" id="A0A077AXD3"/>
<feature type="transmembrane region" description="Helical" evidence="5">
    <location>
        <begin position="270"/>
        <end position="289"/>
    </location>
</feature>
<dbReference type="STRING" id="91604.ID47_11720"/>
<protein>
    <recommendedName>
        <fullName evidence="5">Probable membrane transporter protein</fullName>
    </recommendedName>
</protein>
<dbReference type="HOGENOM" id="CLU_045498_0_0_5"/>
<dbReference type="KEGG" id="paca:ID47_11720"/>
<comment type="similarity">
    <text evidence="5">Belongs to the 4-toluene sulfonate uptake permease (TSUP) (TC 2.A.102) family.</text>
</comment>
<dbReference type="InterPro" id="IPR002781">
    <property type="entry name" value="TM_pro_TauE-like"/>
</dbReference>
<evidence type="ECO:0000256" key="4">
    <source>
        <dbReference type="ARBA" id="ARBA00023136"/>
    </source>
</evidence>
<name>A0A077AXD3_9PROT</name>
<evidence type="ECO:0000256" key="3">
    <source>
        <dbReference type="ARBA" id="ARBA00022989"/>
    </source>
</evidence>
<dbReference type="GO" id="GO:0005886">
    <property type="term" value="C:plasma membrane"/>
    <property type="evidence" value="ECO:0007669"/>
    <property type="project" value="UniProtKB-SubCell"/>
</dbReference>
<evidence type="ECO:0000313" key="7">
    <source>
        <dbReference type="Proteomes" id="UP000028926"/>
    </source>
</evidence>
<organism evidence="6 7">
    <name type="scientific">Candidatus Odyssella acanthamoebae</name>
    <dbReference type="NCBI Taxonomy" id="91604"/>
    <lineage>
        <taxon>Bacteria</taxon>
        <taxon>Pseudomonadati</taxon>
        <taxon>Pseudomonadota</taxon>
        <taxon>Alphaproteobacteria</taxon>
        <taxon>Holosporales</taxon>
        <taxon>Candidatus Paracaedibacteraceae</taxon>
        <taxon>Candidatus Odyssella</taxon>
    </lineage>
</organism>
<feature type="transmembrane region" description="Helical" evidence="5">
    <location>
        <begin position="86"/>
        <end position="106"/>
    </location>
</feature>
<feature type="transmembrane region" description="Helical" evidence="5">
    <location>
        <begin position="12"/>
        <end position="41"/>
    </location>
</feature>
<evidence type="ECO:0000256" key="5">
    <source>
        <dbReference type="RuleBase" id="RU363041"/>
    </source>
</evidence>
<reference evidence="6 7" key="1">
    <citation type="submission" date="2014-07" db="EMBL/GenBank/DDBJ databases">
        <title>Comparative genomic insights into amoeba endosymbionts belonging to the families of Holosporaceae and Candidatus Midichloriaceae within Rickettsiales.</title>
        <authorList>
            <person name="Wang Z."/>
            <person name="Wu M."/>
        </authorList>
    </citation>
    <scope>NUCLEOTIDE SEQUENCE [LARGE SCALE GENOMIC DNA]</scope>
    <source>
        <strain evidence="6">PRA3</strain>
    </source>
</reference>